<gene>
    <name evidence="1" type="ORF">EV420DRAFT_1682382</name>
</gene>
<accession>A0AA39KE82</accession>
<protein>
    <submittedName>
        <fullName evidence="1">Uncharacterized protein</fullName>
    </submittedName>
</protein>
<name>A0AA39KE82_ARMTA</name>
<dbReference type="AlphaFoldDB" id="A0AA39KE82"/>
<dbReference type="Proteomes" id="UP001175211">
    <property type="component" value="Unassembled WGS sequence"/>
</dbReference>
<reference evidence="1" key="1">
    <citation type="submission" date="2023-06" db="EMBL/GenBank/DDBJ databases">
        <authorList>
            <consortium name="Lawrence Berkeley National Laboratory"/>
            <person name="Ahrendt S."/>
            <person name="Sahu N."/>
            <person name="Indic B."/>
            <person name="Wong-Bajracharya J."/>
            <person name="Merenyi Z."/>
            <person name="Ke H.-M."/>
            <person name="Monk M."/>
            <person name="Kocsube S."/>
            <person name="Drula E."/>
            <person name="Lipzen A."/>
            <person name="Balint B."/>
            <person name="Henrissat B."/>
            <person name="Andreopoulos B."/>
            <person name="Martin F.M."/>
            <person name="Harder C.B."/>
            <person name="Rigling D."/>
            <person name="Ford K.L."/>
            <person name="Foster G.D."/>
            <person name="Pangilinan J."/>
            <person name="Papanicolaou A."/>
            <person name="Barry K."/>
            <person name="LaButti K."/>
            <person name="Viragh M."/>
            <person name="Koriabine M."/>
            <person name="Yan M."/>
            <person name="Riley R."/>
            <person name="Champramary S."/>
            <person name="Plett K.L."/>
            <person name="Tsai I.J."/>
            <person name="Slot J."/>
            <person name="Sipos G."/>
            <person name="Plett J."/>
            <person name="Nagy L.G."/>
            <person name="Grigoriev I.V."/>
        </authorList>
    </citation>
    <scope>NUCLEOTIDE SEQUENCE</scope>
    <source>
        <strain evidence="1">CCBAS 213</strain>
    </source>
</reference>
<sequence length="207" mass="23135">MSDEDVANDGLCSPVGQALVRQLIRPRLPHDIHDYVLEGICKALDGTHLISVVKTGGKTTYFSGYMIALQELQKQAESSPVKHRMRCLTCLSRFRQAFIIGNSHVTILAVFTIVELSGIVHGEGEDEAAPISVNCSYESSYISERLYRQSCRTLKYVEIGGFPYGPPPRVPGFIYRYEFREYIIKTACQARVSPSEADDHVIAPKNH</sequence>
<comment type="caution">
    <text evidence="1">The sequence shown here is derived from an EMBL/GenBank/DDBJ whole genome shotgun (WGS) entry which is preliminary data.</text>
</comment>
<evidence type="ECO:0000313" key="2">
    <source>
        <dbReference type="Proteomes" id="UP001175211"/>
    </source>
</evidence>
<proteinExistence type="predicted"/>
<keyword evidence="2" id="KW-1185">Reference proteome</keyword>
<dbReference type="EMBL" id="JAUEPS010000018">
    <property type="protein sequence ID" value="KAK0458276.1"/>
    <property type="molecule type" value="Genomic_DNA"/>
</dbReference>
<organism evidence="1 2">
    <name type="scientific">Armillaria tabescens</name>
    <name type="common">Ringless honey mushroom</name>
    <name type="synonym">Agaricus tabescens</name>
    <dbReference type="NCBI Taxonomy" id="1929756"/>
    <lineage>
        <taxon>Eukaryota</taxon>
        <taxon>Fungi</taxon>
        <taxon>Dikarya</taxon>
        <taxon>Basidiomycota</taxon>
        <taxon>Agaricomycotina</taxon>
        <taxon>Agaricomycetes</taxon>
        <taxon>Agaricomycetidae</taxon>
        <taxon>Agaricales</taxon>
        <taxon>Marasmiineae</taxon>
        <taxon>Physalacriaceae</taxon>
        <taxon>Desarmillaria</taxon>
    </lineage>
</organism>
<dbReference type="RefSeq" id="XP_060330564.1">
    <property type="nucleotide sequence ID" value="XM_060479230.1"/>
</dbReference>
<dbReference type="GeneID" id="85362778"/>
<evidence type="ECO:0000313" key="1">
    <source>
        <dbReference type="EMBL" id="KAK0458276.1"/>
    </source>
</evidence>